<sequence length="68" mass="7306">MSGTLSGAQEAVAMIARLPEEEVAHFLRDSIAERRLSDLMRSLNEAVATGDPGLRASAEKALKHLGFL</sequence>
<dbReference type="Proteomes" id="UP000268016">
    <property type="component" value="Unassembled WGS sequence"/>
</dbReference>
<organism evidence="1 2">
    <name type="scientific">Histidinibacterium lentulum</name>
    <dbReference type="NCBI Taxonomy" id="2480588"/>
    <lineage>
        <taxon>Bacteria</taxon>
        <taxon>Pseudomonadati</taxon>
        <taxon>Pseudomonadota</taxon>
        <taxon>Alphaproteobacteria</taxon>
        <taxon>Rhodobacterales</taxon>
        <taxon>Paracoccaceae</taxon>
        <taxon>Histidinibacterium</taxon>
    </lineage>
</organism>
<evidence type="ECO:0000313" key="2">
    <source>
        <dbReference type="Proteomes" id="UP000268016"/>
    </source>
</evidence>
<name>A0A3N2QYM8_9RHOB</name>
<protein>
    <submittedName>
        <fullName evidence="1">Uncharacterized protein</fullName>
    </submittedName>
</protein>
<proteinExistence type="predicted"/>
<evidence type="ECO:0000313" key="1">
    <source>
        <dbReference type="EMBL" id="ROU00315.1"/>
    </source>
</evidence>
<reference evidence="1 2" key="1">
    <citation type="submission" date="2018-10" db="EMBL/GenBank/DDBJ databases">
        <title>Histidinibacterium lentulum gen. nov., sp. nov., a marine bacterium from the culture broth of Picochlorum sp. 122.</title>
        <authorList>
            <person name="Wang G."/>
        </authorList>
    </citation>
    <scope>NUCLEOTIDE SEQUENCE [LARGE SCALE GENOMIC DNA]</scope>
    <source>
        <strain evidence="1 2">B17</strain>
    </source>
</reference>
<accession>A0A3N2QYM8</accession>
<dbReference type="EMBL" id="RDRB01000006">
    <property type="protein sequence ID" value="ROU00315.1"/>
    <property type="molecule type" value="Genomic_DNA"/>
</dbReference>
<comment type="caution">
    <text evidence="1">The sequence shown here is derived from an EMBL/GenBank/DDBJ whole genome shotgun (WGS) entry which is preliminary data.</text>
</comment>
<keyword evidence="2" id="KW-1185">Reference proteome</keyword>
<dbReference type="AlphaFoldDB" id="A0A3N2QYM8"/>
<gene>
    <name evidence="1" type="ORF">EAT49_13795</name>
</gene>